<evidence type="ECO:0000313" key="6">
    <source>
        <dbReference type="Proteomes" id="UP000824035"/>
    </source>
</evidence>
<evidence type="ECO:0000256" key="1">
    <source>
        <dbReference type="ARBA" id="ARBA00023015"/>
    </source>
</evidence>
<evidence type="ECO:0000256" key="3">
    <source>
        <dbReference type="ARBA" id="ARBA00023163"/>
    </source>
</evidence>
<dbReference type="InterPro" id="IPR050313">
    <property type="entry name" value="Carb_Metab_HTH_regulators"/>
</dbReference>
<dbReference type="SUPFAM" id="SSF100950">
    <property type="entry name" value="NagB/RpiA/CoA transferase-like"/>
    <property type="match status" value="1"/>
</dbReference>
<dbReference type="GO" id="GO:0003677">
    <property type="term" value="F:DNA binding"/>
    <property type="evidence" value="ECO:0007669"/>
    <property type="project" value="UniProtKB-KW"/>
</dbReference>
<dbReference type="SMART" id="SM00420">
    <property type="entry name" value="HTH_DEOR"/>
    <property type="match status" value="1"/>
</dbReference>
<keyword evidence="1" id="KW-0805">Transcription regulation</keyword>
<dbReference type="SUPFAM" id="SSF46785">
    <property type="entry name" value="Winged helix' DNA-binding domain"/>
    <property type="match status" value="1"/>
</dbReference>
<dbReference type="GO" id="GO:0003700">
    <property type="term" value="F:DNA-binding transcription factor activity"/>
    <property type="evidence" value="ECO:0007669"/>
    <property type="project" value="InterPro"/>
</dbReference>
<sequence>MRADRIDRLEAYILEQRSVSLDQLCQVFGISKPTLRRDLEALMPRRTIEKVYGGVVAIAPKNALAEGLTSFSERNIKNADAKARVARLAADTIEDNDVIFIDTGTSTLGIAEHLAGISNLTVITNSLLVASKLLAYDDVRTIMLPGTINTRTASAVGDECQKFLRCYHIRKAFMACSGVSGEGVFNNAPEEYAIKRTALEQSALHCLLLDSSKFDRPALMAYASLDRFHWLFSDEQPPEPYVNLLRQNRVQVKTATE</sequence>
<dbReference type="InterPro" id="IPR014036">
    <property type="entry name" value="DeoR-like_C"/>
</dbReference>
<dbReference type="Pfam" id="PF00455">
    <property type="entry name" value="DeoRC"/>
    <property type="match status" value="1"/>
</dbReference>
<dbReference type="PANTHER" id="PTHR30363:SF60">
    <property type="entry name" value="HTH-TYPE TRANSCRIPTIONAL REGULATOR IOLR"/>
    <property type="match status" value="1"/>
</dbReference>
<evidence type="ECO:0000259" key="4">
    <source>
        <dbReference type="PROSITE" id="PS51000"/>
    </source>
</evidence>
<dbReference type="InterPro" id="IPR001034">
    <property type="entry name" value="DeoR_HTH"/>
</dbReference>
<reference evidence="5" key="1">
    <citation type="journal article" date="2021" name="PeerJ">
        <title>Extensive microbial diversity within the chicken gut microbiome revealed by metagenomics and culture.</title>
        <authorList>
            <person name="Gilroy R."/>
            <person name="Ravi A."/>
            <person name="Getino M."/>
            <person name="Pursley I."/>
            <person name="Horton D.L."/>
            <person name="Alikhan N.F."/>
            <person name="Baker D."/>
            <person name="Gharbi K."/>
            <person name="Hall N."/>
            <person name="Watson M."/>
            <person name="Adriaenssens E.M."/>
            <person name="Foster-Nyarko E."/>
            <person name="Jarju S."/>
            <person name="Secka A."/>
            <person name="Antonio M."/>
            <person name="Oren A."/>
            <person name="Chaudhuri R.R."/>
            <person name="La Ragione R."/>
            <person name="Hildebrand F."/>
            <person name="Pallen M.J."/>
        </authorList>
    </citation>
    <scope>NUCLEOTIDE SEQUENCE</scope>
    <source>
        <strain evidence="5">ChiGjej4B4-18154</strain>
    </source>
</reference>
<dbReference type="SMART" id="SM01134">
    <property type="entry name" value="DeoRC"/>
    <property type="match status" value="1"/>
</dbReference>
<organism evidence="5 6">
    <name type="scientific">Candidatus Allofournierella merdipullorum</name>
    <dbReference type="NCBI Taxonomy" id="2838595"/>
    <lineage>
        <taxon>Bacteria</taxon>
        <taxon>Bacillati</taxon>
        <taxon>Bacillota</taxon>
        <taxon>Clostridia</taxon>
        <taxon>Eubacteriales</taxon>
        <taxon>Oscillospiraceae</taxon>
        <taxon>Allofournierella</taxon>
    </lineage>
</organism>
<dbReference type="EMBL" id="DXBV01000047">
    <property type="protein sequence ID" value="HIZ30599.1"/>
    <property type="molecule type" value="Genomic_DNA"/>
</dbReference>
<dbReference type="PANTHER" id="PTHR30363">
    <property type="entry name" value="HTH-TYPE TRANSCRIPTIONAL REGULATOR SRLR-RELATED"/>
    <property type="match status" value="1"/>
</dbReference>
<dbReference type="InterPro" id="IPR036390">
    <property type="entry name" value="WH_DNA-bd_sf"/>
</dbReference>
<gene>
    <name evidence="5" type="ORF">H9813_05115</name>
</gene>
<keyword evidence="2 5" id="KW-0238">DNA-binding</keyword>
<reference evidence="5" key="2">
    <citation type="submission" date="2021-04" db="EMBL/GenBank/DDBJ databases">
        <authorList>
            <person name="Gilroy R."/>
        </authorList>
    </citation>
    <scope>NUCLEOTIDE SEQUENCE</scope>
    <source>
        <strain evidence="5">ChiGjej4B4-18154</strain>
    </source>
</reference>
<evidence type="ECO:0000256" key="2">
    <source>
        <dbReference type="ARBA" id="ARBA00023125"/>
    </source>
</evidence>
<dbReference type="InterPro" id="IPR018356">
    <property type="entry name" value="Tscrpt_reg_HTH_DeoR_CS"/>
</dbReference>
<keyword evidence="3" id="KW-0804">Transcription</keyword>
<accession>A0A9D2E414</accession>
<feature type="domain" description="HTH deoR-type" evidence="4">
    <location>
        <begin position="2"/>
        <end position="57"/>
    </location>
</feature>
<name>A0A9D2E414_9FIRM</name>
<comment type="caution">
    <text evidence="5">The sequence shown here is derived from an EMBL/GenBank/DDBJ whole genome shotgun (WGS) entry which is preliminary data.</text>
</comment>
<dbReference type="AlphaFoldDB" id="A0A9D2E414"/>
<dbReference type="PROSITE" id="PS51000">
    <property type="entry name" value="HTH_DEOR_2"/>
    <property type="match status" value="1"/>
</dbReference>
<dbReference type="Proteomes" id="UP000824035">
    <property type="component" value="Unassembled WGS sequence"/>
</dbReference>
<dbReference type="InterPro" id="IPR037171">
    <property type="entry name" value="NagB/RpiA_transferase-like"/>
</dbReference>
<protein>
    <submittedName>
        <fullName evidence="5">DeoR/GlpR family DNA-binding transcription regulator</fullName>
    </submittedName>
</protein>
<evidence type="ECO:0000313" key="5">
    <source>
        <dbReference type="EMBL" id="HIZ30599.1"/>
    </source>
</evidence>
<dbReference type="PROSITE" id="PS00894">
    <property type="entry name" value="HTH_DEOR_1"/>
    <property type="match status" value="1"/>
</dbReference>
<dbReference type="Pfam" id="PF08220">
    <property type="entry name" value="HTH_DeoR"/>
    <property type="match status" value="1"/>
</dbReference>
<proteinExistence type="predicted"/>